<dbReference type="Proteomes" id="UP000267096">
    <property type="component" value="Unassembled WGS sequence"/>
</dbReference>
<reference evidence="11" key="1">
    <citation type="submission" date="2016-04" db="UniProtKB">
        <authorList>
            <consortium name="WormBaseParasite"/>
        </authorList>
    </citation>
    <scope>IDENTIFICATION</scope>
</reference>
<dbReference type="PROSITE" id="PS50156">
    <property type="entry name" value="SSD"/>
    <property type="match status" value="1"/>
</dbReference>
<evidence type="ECO:0000313" key="11">
    <source>
        <dbReference type="WBParaSite" id="ASIM_0001170901-mRNA-1"/>
    </source>
</evidence>
<feature type="transmembrane region" description="Helical" evidence="7">
    <location>
        <begin position="375"/>
        <end position="395"/>
    </location>
</feature>
<dbReference type="Gene3D" id="1.20.1640.10">
    <property type="entry name" value="Multidrug efflux transporter AcrB transmembrane domain"/>
    <property type="match status" value="2"/>
</dbReference>
<protein>
    <submittedName>
        <fullName evidence="11">Ptc-related (inferred by orthology to a D. melanogaster protein)</fullName>
    </submittedName>
</protein>
<dbReference type="SUPFAM" id="SSF82866">
    <property type="entry name" value="Multidrug efflux transporter AcrB transmembrane domain"/>
    <property type="match status" value="2"/>
</dbReference>
<dbReference type="PANTHER" id="PTHR10796">
    <property type="entry name" value="PATCHED-RELATED"/>
    <property type="match status" value="1"/>
</dbReference>
<feature type="transmembrane region" description="Helical" evidence="7">
    <location>
        <begin position="269"/>
        <end position="290"/>
    </location>
</feature>
<dbReference type="GO" id="GO:0018996">
    <property type="term" value="P:molting cycle, collagen and cuticulin-based cuticle"/>
    <property type="evidence" value="ECO:0007669"/>
    <property type="project" value="TreeGrafter"/>
</dbReference>
<dbReference type="WBParaSite" id="ASIM_0001170901-mRNA-1">
    <property type="protein sequence ID" value="ASIM_0001170901-mRNA-1"/>
    <property type="gene ID" value="ASIM_0001170901"/>
</dbReference>
<dbReference type="GO" id="GO:0030659">
    <property type="term" value="C:cytoplasmic vesicle membrane"/>
    <property type="evidence" value="ECO:0007669"/>
    <property type="project" value="TreeGrafter"/>
</dbReference>
<feature type="domain" description="SSD" evidence="8">
    <location>
        <begin position="272"/>
        <end position="429"/>
    </location>
</feature>
<dbReference type="Pfam" id="PF02460">
    <property type="entry name" value="Patched"/>
    <property type="match status" value="1"/>
</dbReference>
<keyword evidence="4 7" id="KW-1133">Transmembrane helix</keyword>
<dbReference type="OrthoDB" id="6510177at2759"/>
<evidence type="ECO:0000313" key="9">
    <source>
        <dbReference type="EMBL" id="VDK44517.1"/>
    </source>
</evidence>
<comment type="similarity">
    <text evidence="2">Belongs to the patched family.</text>
</comment>
<evidence type="ECO:0000256" key="6">
    <source>
        <dbReference type="ARBA" id="ARBA00023180"/>
    </source>
</evidence>
<keyword evidence="3 7" id="KW-0812">Transmembrane</keyword>
<accession>A0A158PND2</accession>
<organism evidence="11">
    <name type="scientific">Anisakis simplex</name>
    <name type="common">Herring worm</name>
    <dbReference type="NCBI Taxonomy" id="6269"/>
    <lineage>
        <taxon>Eukaryota</taxon>
        <taxon>Metazoa</taxon>
        <taxon>Ecdysozoa</taxon>
        <taxon>Nematoda</taxon>
        <taxon>Chromadorea</taxon>
        <taxon>Rhabditida</taxon>
        <taxon>Spirurina</taxon>
        <taxon>Ascaridomorpha</taxon>
        <taxon>Ascaridoidea</taxon>
        <taxon>Anisakidae</taxon>
        <taxon>Anisakis</taxon>
        <taxon>Anisakis simplex complex</taxon>
    </lineage>
</organism>
<reference evidence="9 10" key="2">
    <citation type="submission" date="2018-11" db="EMBL/GenBank/DDBJ databases">
        <authorList>
            <consortium name="Pathogen Informatics"/>
        </authorList>
    </citation>
    <scope>NUCLEOTIDE SEQUENCE [LARGE SCALE GENOMIC DNA]</scope>
</reference>
<keyword evidence="5 7" id="KW-0472">Membrane</keyword>
<dbReference type="AlphaFoldDB" id="A0A158PND2"/>
<comment type="subcellular location">
    <subcellularLocation>
        <location evidence="1">Membrane</location>
        <topology evidence="1">Multi-pass membrane protein</topology>
    </subcellularLocation>
</comment>
<feature type="transmembrane region" description="Helical" evidence="7">
    <location>
        <begin position="302"/>
        <end position="321"/>
    </location>
</feature>
<feature type="transmembrane region" description="Helical" evidence="7">
    <location>
        <begin position="401"/>
        <end position="429"/>
    </location>
</feature>
<dbReference type="InterPro" id="IPR003392">
    <property type="entry name" value="PTHD_SSD"/>
</dbReference>
<dbReference type="GO" id="GO:0005886">
    <property type="term" value="C:plasma membrane"/>
    <property type="evidence" value="ECO:0007669"/>
    <property type="project" value="TreeGrafter"/>
</dbReference>
<dbReference type="PANTHER" id="PTHR10796:SF192">
    <property type="entry name" value="SSD DOMAIN-CONTAINING PROTEIN"/>
    <property type="match status" value="1"/>
</dbReference>
<dbReference type="GO" id="GO:0006897">
    <property type="term" value="P:endocytosis"/>
    <property type="evidence" value="ECO:0007669"/>
    <property type="project" value="TreeGrafter"/>
</dbReference>
<feature type="transmembrane region" description="Helical" evidence="7">
    <location>
        <begin position="660"/>
        <end position="687"/>
    </location>
</feature>
<sequence>MRSFDCIERPLSRWFYRYGRYVAIHPLPFIVVPLLVTATCAIGLLHLEALTDAIYLFTPVNAPSKTERQIIHELWPLHDHNYIPGRVVTQSREIQVIVASRGDGNILEPPYSEAVRRLDLYIQNRIKVIHNNETYQYEDLCLQWRNQGCPGNKHVHIVSDLFNHGINVTFPTVRFGSASGYIGGALGGVTLSHGPNDSAVVAGARAWFLIYHLKFHPMNISYVSGLWEKALQYQLEHYPPDPYITYTYFHSQTLAEELKRNADSLTPRFLMAFTILVCFSVLCSIIFIDGTFYIDWVLSKPILSLLGVVNAGMGIITGIGITKLMGLPYNDIVGVMPFLLVAVGTDNMFLMVSAVRHTNRAYSVERRIGECMSDAAISILITSLTDAFSFGVGAITTIPAVQIFCIYTCTAISATFIYQITFFCALLALTTEWESKGLHCIWLKPTIPETLIKSTTLWNRLFWLGSRTDPDYRNIKKNLFNSGVKVFFQDWFAPVLMQPVMRILTAVWFFIYCAIAIYGCTQVKEGLEPVNLLVSDSYAIPHYRILEKYFWHYGAPLQIVVNNAPDLRDPEERKRINAMVHTFANTRHSIGDESVQFWLKEMEIYFKNELSMDIVDSAIYGMAEHFMSAKSNDIWSEDVIWERDDKVVPRERVRMALGALGWPLTQGAASTILAVVVLADIPAYMIVTFFKTVFLSIVLGLLHGIVFLPVMLSVFVRGSCIISSKPHKIHDKSKKSMQAAFTKEQTAVEEEDDVQPYGRYSIYLSRVNSLDTALPPNACIPYADTSNLSHRTVAPSSQTP</sequence>
<keyword evidence="6" id="KW-0325">Glycoprotein</keyword>
<feature type="transmembrane region" description="Helical" evidence="7">
    <location>
        <begin position="21"/>
        <end position="47"/>
    </location>
</feature>
<evidence type="ECO:0000256" key="7">
    <source>
        <dbReference type="SAM" id="Phobius"/>
    </source>
</evidence>
<name>A0A158PND2_ANISI</name>
<keyword evidence="10" id="KW-1185">Reference proteome</keyword>
<evidence type="ECO:0000313" key="10">
    <source>
        <dbReference type="Proteomes" id="UP000267096"/>
    </source>
</evidence>
<evidence type="ECO:0000256" key="5">
    <source>
        <dbReference type="ARBA" id="ARBA00023136"/>
    </source>
</evidence>
<evidence type="ECO:0000256" key="4">
    <source>
        <dbReference type="ARBA" id="ARBA00022989"/>
    </source>
</evidence>
<evidence type="ECO:0000256" key="2">
    <source>
        <dbReference type="ARBA" id="ARBA00005585"/>
    </source>
</evidence>
<proteinExistence type="inferred from homology"/>
<gene>
    <name evidence="9" type="ORF">ASIM_LOCUS11175</name>
</gene>
<dbReference type="InterPro" id="IPR000731">
    <property type="entry name" value="SSD"/>
</dbReference>
<dbReference type="InterPro" id="IPR051697">
    <property type="entry name" value="Patched_domain-protein"/>
</dbReference>
<evidence type="ECO:0000256" key="3">
    <source>
        <dbReference type="ARBA" id="ARBA00022692"/>
    </source>
</evidence>
<evidence type="ECO:0000259" key="8">
    <source>
        <dbReference type="PROSITE" id="PS50156"/>
    </source>
</evidence>
<feature type="transmembrane region" description="Helical" evidence="7">
    <location>
        <begin position="333"/>
        <end position="355"/>
    </location>
</feature>
<feature type="transmembrane region" description="Helical" evidence="7">
    <location>
        <begin position="693"/>
        <end position="716"/>
    </location>
</feature>
<dbReference type="EMBL" id="UYRR01031046">
    <property type="protein sequence ID" value="VDK44517.1"/>
    <property type="molecule type" value="Genomic_DNA"/>
</dbReference>
<evidence type="ECO:0000256" key="1">
    <source>
        <dbReference type="ARBA" id="ARBA00004141"/>
    </source>
</evidence>